<evidence type="ECO:0000259" key="3">
    <source>
        <dbReference type="PROSITE" id="PS50048"/>
    </source>
</evidence>
<feature type="domain" description="Zn(2)-C6 fungal-type" evidence="3">
    <location>
        <begin position="32"/>
        <end position="62"/>
    </location>
</feature>
<dbReference type="PANTHER" id="PTHR46910">
    <property type="entry name" value="TRANSCRIPTION FACTOR PDR1"/>
    <property type="match status" value="1"/>
</dbReference>
<dbReference type="Gene3D" id="4.10.240.10">
    <property type="entry name" value="Zn(2)-C6 fungal-type DNA-binding domain"/>
    <property type="match status" value="1"/>
</dbReference>
<keyword evidence="1" id="KW-0479">Metal-binding</keyword>
<keyword evidence="2" id="KW-0539">Nucleus</keyword>
<gene>
    <name evidence="4" type="ORF">TARUN_8891</name>
</gene>
<dbReference type="PROSITE" id="PS00463">
    <property type="entry name" value="ZN2_CY6_FUNGAL_1"/>
    <property type="match status" value="1"/>
</dbReference>
<dbReference type="SUPFAM" id="SSF57701">
    <property type="entry name" value="Zn2/Cys6 DNA-binding domain"/>
    <property type="match status" value="1"/>
</dbReference>
<dbReference type="STRING" id="490622.A0A395NBL0"/>
<dbReference type="PROSITE" id="PS50048">
    <property type="entry name" value="ZN2_CY6_FUNGAL_2"/>
    <property type="match status" value="1"/>
</dbReference>
<dbReference type="SMART" id="SM00906">
    <property type="entry name" value="Fungal_trans"/>
    <property type="match status" value="1"/>
</dbReference>
<dbReference type="GO" id="GO:0006351">
    <property type="term" value="P:DNA-templated transcription"/>
    <property type="evidence" value="ECO:0007669"/>
    <property type="project" value="InterPro"/>
</dbReference>
<dbReference type="Proteomes" id="UP000266272">
    <property type="component" value="Unassembled WGS sequence"/>
</dbReference>
<dbReference type="InterPro" id="IPR050987">
    <property type="entry name" value="AtrR-like"/>
</dbReference>
<dbReference type="CDD" id="cd00067">
    <property type="entry name" value="GAL4"/>
    <property type="match status" value="1"/>
</dbReference>
<evidence type="ECO:0000313" key="5">
    <source>
        <dbReference type="Proteomes" id="UP000266272"/>
    </source>
</evidence>
<dbReference type="GO" id="GO:0000981">
    <property type="term" value="F:DNA-binding transcription factor activity, RNA polymerase II-specific"/>
    <property type="evidence" value="ECO:0007669"/>
    <property type="project" value="InterPro"/>
</dbReference>
<dbReference type="InterPro" id="IPR007219">
    <property type="entry name" value="XnlR_reg_dom"/>
</dbReference>
<dbReference type="Pfam" id="PF00172">
    <property type="entry name" value="Zn_clus"/>
    <property type="match status" value="1"/>
</dbReference>
<dbReference type="InterPro" id="IPR001138">
    <property type="entry name" value="Zn2Cys6_DnaBD"/>
</dbReference>
<keyword evidence="5" id="KW-1185">Reference proteome</keyword>
<evidence type="ECO:0000256" key="1">
    <source>
        <dbReference type="ARBA" id="ARBA00022723"/>
    </source>
</evidence>
<accession>A0A395NBL0</accession>
<evidence type="ECO:0000313" key="4">
    <source>
        <dbReference type="EMBL" id="RFU73369.1"/>
    </source>
</evidence>
<dbReference type="PANTHER" id="PTHR46910:SF13">
    <property type="entry name" value="SPECIFIC TRANSCRIPTION FACTOR, PUTATIVE (AFU_ORTHOLOGUE AFUA_4G06190)-RELATED"/>
    <property type="match status" value="1"/>
</dbReference>
<dbReference type="GO" id="GO:0008270">
    <property type="term" value="F:zinc ion binding"/>
    <property type="evidence" value="ECO:0007669"/>
    <property type="project" value="InterPro"/>
</dbReference>
<dbReference type="GO" id="GO:0003677">
    <property type="term" value="F:DNA binding"/>
    <property type="evidence" value="ECO:0007669"/>
    <property type="project" value="InterPro"/>
</dbReference>
<dbReference type="InterPro" id="IPR036864">
    <property type="entry name" value="Zn2-C6_fun-type_DNA-bd_sf"/>
</dbReference>
<comment type="caution">
    <text evidence="4">The sequence shown here is derived from an EMBL/GenBank/DDBJ whole genome shotgun (WGS) entry which is preliminary data.</text>
</comment>
<dbReference type="CDD" id="cd12148">
    <property type="entry name" value="fungal_TF_MHR"/>
    <property type="match status" value="1"/>
</dbReference>
<evidence type="ECO:0000256" key="2">
    <source>
        <dbReference type="ARBA" id="ARBA00023242"/>
    </source>
</evidence>
<protein>
    <recommendedName>
        <fullName evidence="3">Zn(2)-C6 fungal-type domain-containing protein</fullName>
    </recommendedName>
</protein>
<organism evidence="4 5">
    <name type="scientific">Trichoderma arundinaceum</name>
    <dbReference type="NCBI Taxonomy" id="490622"/>
    <lineage>
        <taxon>Eukaryota</taxon>
        <taxon>Fungi</taxon>
        <taxon>Dikarya</taxon>
        <taxon>Ascomycota</taxon>
        <taxon>Pezizomycotina</taxon>
        <taxon>Sordariomycetes</taxon>
        <taxon>Hypocreomycetidae</taxon>
        <taxon>Hypocreales</taxon>
        <taxon>Hypocreaceae</taxon>
        <taxon>Trichoderma</taxon>
    </lineage>
</organism>
<dbReference type="EMBL" id="PXOA01000657">
    <property type="protein sequence ID" value="RFU73369.1"/>
    <property type="molecule type" value="Genomic_DNA"/>
</dbReference>
<dbReference type="Pfam" id="PF04082">
    <property type="entry name" value="Fungal_trans"/>
    <property type="match status" value="1"/>
</dbReference>
<name>A0A395NBL0_TRIAR</name>
<dbReference type="OrthoDB" id="39175at2759"/>
<proteinExistence type="predicted"/>
<sequence length="721" mass="80770">MAETVESQELTTGTPPNSHWLRRKRQQYVVQACDRCKRQKIRCNGEKPCSKCKKRRSGECSYAPRQRIITESRYLGATLTSNPTENMQTNVADARVFPITWDAALVSNLVQLIQSQSEKIDLLLEKSKREDALTPRGHGSDDTQLINLNLTIDDIPQAEGDDTGLSIGVLDNASESTNEPPKLLLPVFCGPTSPSFCINIAGMRLTEAASGKNNATFTQSRETVSILEGDIVTDCGRESAEAPDLSLHTPVTSIIADHHELFLYPLQELGQEKVIDLLLLYDDLMATMYPIINVNDLTRNVRYLYTMLAAGSDVTTGGSLQCQIGQKDINCIKLVLAIAFAMEEDGHGDMATRLYESLQAEVNSKMWAVAVAFDDLHALILVSLYHYTRGDLRLAWRTVGNLTRLILESGLNRYQVVLRTFESIDKRKNATDIFWVIFVLDRQLSYALGLPKNLQDADIDSCFPLPQSAPYLEAMVEYCRLGATICDSVSDVLSGKSYDVHAWQESLSFFRYRLDQWQEKHIPKEFQLIDEGNEARRARHLRTVLYLRANQLRLLLMRPTLCCSKLTFADDEPSWTMAVDVACSITQTLTKLSRTTDLYQYQQTQYNYFLVTALGVLTMASARGSSWLITTSMNIPMERSILDQAHESLLAALDLLRSAAIFSITSRYQYAKVSSLCHRLGVLPAATSSNTLLEPDSITPGPQFQEISGSIDFLDFLLNES</sequence>
<dbReference type="AlphaFoldDB" id="A0A395NBL0"/>
<reference evidence="4 5" key="1">
    <citation type="journal article" date="2018" name="PLoS Pathog.">
        <title>Evolution of structural diversity of trichothecenes, a family of toxins produced by plant pathogenic and entomopathogenic fungi.</title>
        <authorList>
            <person name="Proctor R.H."/>
            <person name="McCormick S.P."/>
            <person name="Kim H.S."/>
            <person name="Cardoza R.E."/>
            <person name="Stanley A.M."/>
            <person name="Lindo L."/>
            <person name="Kelly A."/>
            <person name="Brown D.W."/>
            <person name="Lee T."/>
            <person name="Vaughan M.M."/>
            <person name="Alexander N.J."/>
            <person name="Busman M."/>
            <person name="Gutierrez S."/>
        </authorList>
    </citation>
    <scope>NUCLEOTIDE SEQUENCE [LARGE SCALE GENOMIC DNA]</scope>
    <source>
        <strain evidence="4 5">IBT 40837</strain>
    </source>
</reference>
<dbReference type="SMART" id="SM00066">
    <property type="entry name" value="GAL4"/>
    <property type="match status" value="1"/>
</dbReference>